<dbReference type="GO" id="GO:0006635">
    <property type="term" value="P:fatty acid beta-oxidation"/>
    <property type="evidence" value="ECO:0007669"/>
    <property type="project" value="TreeGrafter"/>
</dbReference>
<dbReference type="InterPro" id="IPR001753">
    <property type="entry name" value="Enoyl-CoA_hydra/iso"/>
</dbReference>
<evidence type="ECO:0000313" key="6">
    <source>
        <dbReference type="Proteomes" id="UP000295680"/>
    </source>
</evidence>
<proteinExistence type="inferred from homology"/>
<dbReference type="OrthoDB" id="8452484at2"/>
<dbReference type="EMBL" id="SLWS01000017">
    <property type="protein sequence ID" value="TCO47369.1"/>
    <property type="molecule type" value="Genomic_DNA"/>
</dbReference>
<dbReference type="InterPro" id="IPR014748">
    <property type="entry name" value="Enoyl-CoA_hydra_C"/>
</dbReference>
<comment type="catalytic activity">
    <reaction evidence="4">
        <text>a 4-saturated-(3S)-3-hydroxyacyl-CoA = a (3E)-enoyl-CoA + H2O</text>
        <dbReference type="Rhea" id="RHEA:20724"/>
        <dbReference type="ChEBI" id="CHEBI:15377"/>
        <dbReference type="ChEBI" id="CHEBI:58521"/>
        <dbReference type="ChEBI" id="CHEBI:137480"/>
        <dbReference type="EC" id="4.2.1.17"/>
    </reaction>
</comment>
<dbReference type="Proteomes" id="UP000295680">
    <property type="component" value="Unassembled WGS sequence"/>
</dbReference>
<gene>
    <name evidence="5" type="ORF">EV192_117109</name>
</gene>
<dbReference type="PANTHER" id="PTHR11941:SF54">
    <property type="entry name" value="ENOYL-COA HYDRATASE, MITOCHONDRIAL"/>
    <property type="match status" value="1"/>
</dbReference>
<dbReference type="AlphaFoldDB" id="A0A4R2IT11"/>
<evidence type="ECO:0000256" key="1">
    <source>
        <dbReference type="ARBA" id="ARBA00005254"/>
    </source>
</evidence>
<comment type="catalytic activity">
    <reaction evidence="3">
        <text>a (3S)-3-hydroxyacyl-CoA = a (2E)-enoyl-CoA + H2O</text>
        <dbReference type="Rhea" id="RHEA:16105"/>
        <dbReference type="ChEBI" id="CHEBI:15377"/>
        <dbReference type="ChEBI" id="CHEBI:57318"/>
        <dbReference type="ChEBI" id="CHEBI:58856"/>
        <dbReference type="EC" id="4.2.1.17"/>
    </reaction>
</comment>
<accession>A0A4R2IT11</accession>
<dbReference type="SUPFAM" id="SSF52096">
    <property type="entry name" value="ClpP/crotonase"/>
    <property type="match status" value="1"/>
</dbReference>
<reference evidence="5 6" key="1">
    <citation type="submission" date="2019-03" db="EMBL/GenBank/DDBJ databases">
        <title>Genomic Encyclopedia of Type Strains, Phase IV (KMG-IV): sequencing the most valuable type-strain genomes for metagenomic binning, comparative biology and taxonomic classification.</title>
        <authorList>
            <person name="Goeker M."/>
        </authorList>
    </citation>
    <scope>NUCLEOTIDE SEQUENCE [LARGE SCALE GENOMIC DNA]</scope>
    <source>
        <strain evidence="5 6">DSM 45934</strain>
    </source>
</reference>
<dbReference type="CDD" id="cd06558">
    <property type="entry name" value="crotonase-like"/>
    <property type="match status" value="1"/>
</dbReference>
<comment type="similarity">
    <text evidence="1">Belongs to the enoyl-CoA hydratase/isomerase family.</text>
</comment>
<keyword evidence="5" id="KW-0413">Isomerase</keyword>
<dbReference type="Gene3D" id="1.10.12.10">
    <property type="entry name" value="Lyase 2-enoyl-coa Hydratase, Chain A, domain 2"/>
    <property type="match status" value="1"/>
</dbReference>
<dbReference type="GO" id="GO:0016853">
    <property type="term" value="F:isomerase activity"/>
    <property type="evidence" value="ECO:0007669"/>
    <property type="project" value="UniProtKB-KW"/>
</dbReference>
<name>A0A4R2IT11_9PSEU</name>
<keyword evidence="6" id="KW-1185">Reference proteome</keyword>
<evidence type="ECO:0000256" key="2">
    <source>
        <dbReference type="ARBA" id="ARBA00023239"/>
    </source>
</evidence>
<evidence type="ECO:0000256" key="4">
    <source>
        <dbReference type="ARBA" id="ARBA00023717"/>
    </source>
</evidence>
<evidence type="ECO:0000256" key="3">
    <source>
        <dbReference type="ARBA" id="ARBA00023709"/>
    </source>
</evidence>
<dbReference type="PANTHER" id="PTHR11941">
    <property type="entry name" value="ENOYL-COA HYDRATASE-RELATED"/>
    <property type="match status" value="1"/>
</dbReference>
<evidence type="ECO:0000313" key="5">
    <source>
        <dbReference type="EMBL" id="TCO47369.1"/>
    </source>
</evidence>
<keyword evidence="2" id="KW-0456">Lyase</keyword>
<organism evidence="5 6">
    <name type="scientific">Actinocrispum wychmicini</name>
    <dbReference type="NCBI Taxonomy" id="1213861"/>
    <lineage>
        <taxon>Bacteria</taxon>
        <taxon>Bacillati</taxon>
        <taxon>Actinomycetota</taxon>
        <taxon>Actinomycetes</taxon>
        <taxon>Pseudonocardiales</taxon>
        <taxon>Pseudonocardiaceae</taxon>
        <taxon>Actinocrispum</taxon>
    </lineage>
</organism>
<protein>
    <submittedName>
        <fullName evidence="5">Enoyl-CoA hydratase/2-(1,2-epoxy-1,2-dihydrophenyl)acetyl-CoA isomerase</fullName>
    </submittedName>
</protein>
<dbReference type="RefSeq" id="WP_132125662.1">
    <property type="nucleotide sequence ID" value="NZ_SLWS01000017.1"/>
</dbReference>
<dbReference type="GO" id="GO:0004300">
    <property type="term" value="F:enoyl-CoA hydratase activity"/>
    <property type="evidence" value="ECO:0007669"/>
    <property type="project" value="UniProtKB-EC"/>
</dbReference>
<sequence length="259" mass="27582">MTDLKVTREGTTTLITFDRPEVLNAFRDNTFTELHAALDEAGDDPAVRVVVLTGAGRAFSAGVDLAETRAQLRDATEETTLARLTAFQDVTRRLVAYPKTVISAVNGIAVGVGAELAIASDLRIAGASAEFAFMEVRRGLYPTNGVLFFLPRLVGHGRAMDLLLSGDRLPAADALTAGLVSRVLPDDDLIDGVLAVAETIGSAAPVPVGLIKRDLGRTWNLDLEGVLDLEVHGSMACMRSHDLAEGLDAFAEKRAPDFQ</sequence>
<comment type="caution">
    <text evidence="5">The sequence shown here is derived from an EMBL/GenBank/DDBJ whole genome shotgun (WGS) entry which is preliminary data.</text>
</comment>
<dbReference type="Gene3D" id="3.90.226.10">
    <property type="entry name" value="2-enoyl-CoA Hydratase, Chain A, domain 1"/>
    <property type="match status" value="1"/>
</dbReference>
<dbReference type="InterPro" id="IPR029045">
    <property type="entry name" value="ClpP/crotonase-like_dom_sf"/>
</dbReference>
<dbReference type="Pfam" id="PF00378">
    <property type="entry name" value="ECH_1"/>
    <property type="match status" value="1"/>
</dbReference>